<proteinExistence type="inferred from homology"/>
<feature type="chain" id="PRO_5035325536" evidence="4">
    <location>
        <begin position="37"/>
        <end position="595"/>
    </location>
</feature>
<reference evidence="6" key="1">
    <citation type="submission" date="2020-10" db="EMBL/GenBank/DDBJ databases">
        <authorList>
            <person name="Castelo-Branco R."/>
            <person name="Eusebio N."/>
            <person name="Adriana R."/>
            <person name="Vieira A."/>
            <person name="Brugerolle De Fraissinette N."/>
            <person name="Rezende De Castro R."/>
            <person name="Schneider M.P."/>
            <person name="Vasconcelos V."/>
            <person name="Leao P.N."/>
        </authorList>
    </citation>
    <scope>NUCLEOTIDE SEQUENCE</scope>
    <source>
        <strain evidence="6">LEGE 07157</strain>
    </source>
</reference>
<dbReference type="GO" id="GO:0015833">
    <property type="term" value="P:peptide transport"/>
    <property type="evidence" value="ECO:0007669"/>
    <property type="project" value="TreeGrafter"/>
</dbReference>
<dbReference type="Gene3D" id="3.10.105.10">
    <property type="entry name" value="Dipeptide-binding Protein, Domain 3"/>
    <property type="match status" value="1"/>
</dbReference>
<dbReference type="Pfam" id="PF00496">
    <property type="entry name" value="SBP_bac_5"/>
    <property type="match status" value="1"/>
</dbReference>
<keyword evidence="3 4" id="KW-0732">Signal</keyword>
<keyword evidence="7" id="KW-1185">Reference proteome</keyword>
<gene>
    <name evidence="6" type="ORF">IQ249_12640</name>
</gene>
<accession>A0A8J7DYH4</accession>
<evidence type="ECO:0000313" key="7">
    <source>
        <dbReference type="Proteomes" id="UP000654482"/>
    </source>
</evidence>
<feature type="signal peptide" evidence="4">
    <location>
        <begin position="1"/>
        <end position="36"/>
    </location>
</feature>
<keyword evidence="2" id="KW-0813">Transport</keyword>
<dbReference type="SUPFAM" id="SSF53850">
    <property type="entry name" value="Periplasmic binding protein-like II"/>
    <property type="match status" value="1"/>
</dbReference>
<dbReference type="CDD" id="cd08500">
    <property type="entry name" value="PBP2_NikA_DppA_OppA_like_4"/>
    <property type="match status" value="1"/>
</dbReference>
<dbReference type="GO" id="GO:0043190">
    <property type="term" value="C:ATP-binding cassette (ABC) transporter complex"/>
    <property type="evidence" value="ECO:0007669"/>
    <property type="project" value="InterPro"/>
</dbReference>
<dbReference type="GO" id="GO:0042597">
    <property type="term" value="C:periplasmic space"/>
    <property type="evidence" value="ECO:0007669"/>
    <property type="project" value="UniProtKB-ARBA"/>
</dbReference>
<comment type="similarity">
    <text evidence="1">Belongs to the bacterial solute-binding protein 5 family.</text>
</comment>
<evidence type="ECO:0000259" key="5">
    <source>
        <dbReference type="Pfam" id="PF00496"/>
    </source>
</evidence>
<evidence type="ECO:0000256" key="3">
    <source>
        <dbReference type="ARBA" id="ARBA00022729"/>
    </source>
</evidence>
<dbReference type="Proteomes" id="UP000654482">
    <property type="component" value="Unassembled WGS sequence"/>
</dbReference>
<dbReference type="Gene3D" id="3.90.76.10">
    <property type="entry name" value="Dipeptide-binding Protein, Domain 1"/>
    <property type="match status" value="1"/>
</dbReference>
<dbReference type="InterPro" id="IPR039424">
    <property type="entry name" value="SBP_5"/>
</dbReference>
<dbReference type="EMBL" id="JADEWZ010000017">
    <property type="protein sequence ID" value="MBE9116748.1"/>
    <property type="molecule type" value="Genomic_DNA"/>
</dbReference>
<dbReference type="InterPro" id="IPR000914">
    <property type="entry name" value="SBP_5_dom"/>
</dbReference>
<evidence type="ECO:0000256" key="4">
    <source>
        <dbReference type="SAM" id="SignalP"/>
    </source>
</evidence>
<evidence type="ECO:0000256" key="1">
    <source>
        <dbReference type="ARBA" id="ARBA00005695"/>
    </source>
</evidence>
<evidence type="ECO:0000256" key="2">
    <source>
        <dbReference type="ARBA" id="ARBA00022448"/>
    </source>
</evidence>
<dbReference type="PIRSF" id="PIRSF002741">
    <property type="entry name" value="MppA"/>
    <property type="match status" value="1"/>
</dbReference>
<dbReference type="Gene3D" id="3.40.190.10">
    <property type="entry name" value="Periplasmic binding protein-like II"/>
    <property type="match status" value="1"/>
</dbReference>
<dbReference type="AlphaFoldDB" id="A0A8J7DYH4"/>
<feature type="domain" description="Solute-binding protein family 5" evidence="5">
    <location>
        <begin position="84"/>
        <end position="485"/>
    </location>
</feature>
<comment type="caution">
    <text evidence="6">The sequence shown here is derived from an EMBL/GenBank/DDBJ whole genome shotgun (WGS) entry which is preliminary data.</text>
</comment>
<dbReference type="PANTHER" id="PTHR30290">
    <property type="entry name" value="PERIPLASMIC BINDING COMPONENT OF ABC TRANSPORTER"/>
    <property type="match status" value="1"/>
</dbReference>
<sequence>MTNFFQWFAGMGRRGLRVCSILVCAIALSSCTGLLATSGEPVSQMVTSTLSDPKTFNYAFNQEFPHVFLRTAEGLVSENSETAEIEPNLAESWEISEDRLRIIFTLRDGLKWSDGEPLTVDDVIFTYNDIYLNEAIPTDTRDILRVGESKQLPTVRKLDERRVEFIVPEPFAPFLATTGLPLLPAHALRESVETKTPDGKLKFLTKWGVDTPPDEIIVNGPYKIKSYATGERVVFERNPHYWRKDEAGQQLPYLDELVWQIVESQDTSLLQFRSGGLDAVGTSPDFFSLLKREEKRGKFTIYNAGPAYGTTFISFNLNKGKRNGKPLVDPVKSRWFNTLEFRQAVAYAIDRQTMINNTFHGLGVLQNSPISIQSPFYFPPEKGLKTYDYNLEKAKELLLSAGFKYNNKEQLLDAEGNRVRFVAITNAENKIRVAMLAQIKQDLSKIGIEVQLNPISFSILVDKLSDSLDWECYLLGFTGGNEPNSGANIWSVDGGLHSFNQKPPAGQPALEGREVYDWEQEISDLYIQGARELDLEKRKEIYGETQRLTQEYLPAIHLVNPLSLGAVRDRFQNIKYVALPDKFWNIHEIKMSEED</sequence>
<name>A0A8J7DYH4_9CYAN</name>
<protein>
    <submittedName>
        <fullName evidence="6">ABC transporter substrate-binding protein</fullName>
    </submittedName>
</protein>
<dbReference type="PANTHER" id="PTHR30290:SF9">
    <property type="entry name" value="OLIGOPEPTIDE-BINDING PROTEIN APPA"/>
    <property type="match status" value="1"/>
</dbReference>
<organism evidence="6 7">
    <name type="scientific">Lusitaniella coriacea LEGE 07157</name>
    <dbReference type="NCBI Taxonomy" id="945747"/>
    <lineage>
        <taxon>Bacteria</taxon>
        <taxon>Bacillati</taxon>
        <taxon>Cyanobacteriota</taxon>
        <taxon>Cyanophyceae</taxon>
        <taxon>Spirulinales</taxon>
        <taxon>Lusitaniellaceae</taxon>
        <taxon>Lusitaniella</taxon>
    </lineage>
</organism>
<dbReference type="GO" id="GO:1904680">
    <property type="term" value="F:peptide transmembrane transporter activity"/>
    <property type="evidence" value="ECO:0007669"/>
    <property type="project" value="TreeGrafter"/>
</dbReference>
<evidence type="ECO:0000313" key="6">
    <source>
        <dbReference type="EMBL" id="MBE9116748.1"/>
    </source>
</evidence>
<dbReference type="InterPro" id="IPR030678">
    <property type="entry name" value="Peptide/Ni-bd"/>
</dbReference>